<proteinExistence type="predicted"/>
<dbReference type="InterPro" id="IPR028087">
    <property type="entry name" value="Tad_N"/>
</dbReference>
<evidence type="ECO:0000313" key="3">
    <source>
        <dbReference type="EMBL" id="NED96070.1"/>
    </source>
</evidence>
<keyword evidence="4" id="KW-1185">Reference proteome</keyword>
<reference evidence="3 4" key="1">
    <citation type="submission" date="2020-02" db="EMBL/GenBank/DDBJ databases">
        <authorList>
            <person name="Li X.-J."/>
            <person name="Feng X.-M."/>
        </authorList>
    </citation>
    <scope>NUCLEOTIDE SEQUENCE [LARGE SCALE GENOMIC DNA]</scope>
    <source>
        <strain evidence="3 4">CGMCC 4.7225</strain>
    </source>
</reference>
<gene>
    <name evidence="3" type="ORF">G1H11_12200</name>
</gene>
<protein>
    <recommendedName>
        <fullName evidence="2">Putative Flp pilus-assembly TadG-like N-terminal domain-containing protein</fullName>
    </recommendedName>
</protein>
<feature type="transmembrane region" description="Helical" evidence="1">
    <location>
        <begin position="17"/>
        <end position="38"/>
    </location>
</feature>
<dbReference type="EMBL" id="JAAGOB010000006">
    <property type="protein sequence ID" value="NED96070.1"/>
    <property type="molecule type" value="Genomic_DNA"/>
</dbReference>
<name>A0A6N9YMC0_9ACTN</name>
<dbReference type="RefSeq" id="WP_163818865.1">
    <property type="nucleotide sequence ID" value="NZ_JAAGOB010000006.1"/>
</dbReference>
<keyword evidence="1" id="KW-1133">Transmembrane helix</keyword>
<comment type="caution">
    <text evidence="3">The sequence shown here is derived from an EMBL/GenBank/DDBJ whole genome shotgun (WGS) entry which is preliminary data.</text>
</comment>
<feature type="domain" description="Putative Flp pilus-assembly TadG-like N-terminal" evidence="2">
    <location>
        <begin position="15"/>
        <end position="62"/>
    </location>
</feature>
<keyword evidence="1" id="KW-0812">Transmembrane</keyword>
<dbReference type="AlphaFoldDB" id="A0A6N9YMC0"/>
<organism evidence="3 4">
    <name type="scientific">Phytoactinopolyspora alkaliphila</name>
    <dbReference type="NCBI Taxonomy" id="1783498"/>
    <lineage>
        <taxon>Bacteria</taxon>
        <taxon>Bacillati</taxon>
        <taxon>Actinomycetota</taxon>
        <taxon>Actinomycetes</taxon>
        <taxon>Jiangellales</taxon>
        <taxon>Jiangellaceae</taxon>
        <taxon>Phytoactinopolyspora</taxon>
    </lineage>
</organism>
<keyword evidence="1" id="KW-0472">Membrane</keyword>
<evidence type="ECO:0000259" key="2">
    <source>
        <dbReference type="Pfam" id="PF13400"/>
    </source>
</evidence>
<dbReference type="Proteomes" id="UP000469185">
    <property type="component" value="Unassembled WGS sequence"/>
</dbReference>
<evidence type="ECO:0000313" key="4">
    <source>
        <dbReference type="Proteomes" id="UP000469185"/>
    </source>
</evidence>
<evidence type="ECO:0000256" key="1">
    <source>
        <dbReference type="SAM" id="Phobius"/>
    </source>
</evidence>
<sequence>MSAVQRRRRPDRESGQITLLVIGFAVIVALAVAVVANASNVFMQRRSLVSWTDGAVTVAAQQVSHADLYGGSRVSTLPLSEAAARQAVSEYVGRNGLAGQFDGFQVVRVSVEPGSGRVTVEFSASVPLLAAGDVTAGLGSFTVTARSTAVVPLD</sequence>
<dbReference type="Pfam" id="PF13400">
    <property type="entry name" value="Tad"/>
    <property type="match status" value="1"/>
</dbReference>
<accession>A0A6N9YMC0</accession>